<dbReference type="PANTHER" id="PTHR47723:SF24">
    <property type="entry name" value="RNASE H TYPE-1 DOMAIN-CONTAINING PROTEIN"/>
    <property type="match status" value="1"/>
</dbReference>
<dbReference type="AlphaFoldDB" id="A0A2I0JE52"/>
<dbReference type="InterPro" id="IPR036397">
    <property type="entry name" value="RNaseH_sf"/>
</dbReference>
<sequence length="257" mass="29559">MVKINCDAAWDKETSVAEIGVTAQNNMRNLVDGLGKKIWADSILDAEAIAVKEGMQMAEQKGWRAIIVETDSKILADSLIIEVPEVQWQIRSIVGDLRGIKSRLQEARITHLRREANSRANWVATQSKKEMCPTNWVLLLRKDRRSECECKGGIHHTEFYFCKFVRAHCMVHFGEFNMGDSIRRLFDKEDEARDISIVDFFGYDKYPNFVDEEEDDWDMVLGQEETIEADISNVAEGIFSEMFSELCSHGRWMVLVI</sequence>
<dbReference type="Pfam" id="PF13456">
    <property type="entry name" value="RVT_3"/>
    <property type="match status" value="1"/>
</dbReference>
<name>A0A2I0JE52_PUNGR</name>
<dbReference type="PANTHER" id="PTHR47723">
    <property type="entry name" value="OS05G0353850 PROTEIN"/>
    <property type="match status" value="1"/>
</dbReference>
<dbReference type="InterPro" id="IPR002156">
    <property type="entry name" value="RNaseH_domain"/>
</dbReference>
<dbReference type="GO" id="GO:0003676">
    <property type="term" value="F:nucleic acid binding"/>
    <property type="evidence" value="ECO:0007669"/>
    <property type="project" value="InterPro"/>
</dbReference>
<evidence type="ECO:0000259" key="1">
    <source>
        <dbReference type="Pfam" id="PF13456"/>
    </source>
</evidence>
<gene>
    <name evidence="2" type="ORF">CRG98_025013</name>
</gene>
<accession>A0A2I0JE52</accession>
<dbReference type="SUPFAM" id="SSF53098">
    <property type="entry name" value="Ribonuclease H-like"/>
    <property type="match status" value="1"/>
</dbReference>
<feature type="domain" description="RNase H type-1" evidence="1">
    <location>
        <begin position="5"/>
        <end position="126"/>
    </location>
</feature>
<dbReference type="InterPro" id="IPR053151">
    <property type="entry name" value="RNase_H-like"/>
</dbReference>
<proteinExistence type="predicted"/>
<organism evidence="2 3">
    <name type="scientific">Punica granatum</name>
    <name type="common">Pomegranate</name>
    <dbReference type="NCBI Taxonomy" id="22663"/>
    <lineage>
        <taxon>Eukaryota</taxon>
        <taxon>Viridiplantae</taxon>
        <taxon>Streptophyta</taxon>
        <taxon>Embryophyta</taxon>
        <taxon>Tracheophyta</taxon>
        <taxon>Spermatophyta</taxon>
        <taxon>Magnoliopsida</taxon>
        <taxon>eudicotyledons</taxon>
        <taxon>Gunneridae</taxon>
        <taxon>Pentapetalae</taxon>
        <taxon>rosids</taxon>
        <taxon>malvids</taxon>
        <taxon>Myrtales</taxon>
        <taxon>Lythraceae</taxon>
        <taxon>Punica</taxon>
    </lineage>
</organism>
<dbReference type="Proteomes" id="UP000233551">
    <property type="component" value="Unassembled WGS sequence"/>
</dbReference>
<protein>
    <recommendedName>
        <fullName evidence="1">RNase H type-1 domain-containing protein</fullName>
    </recommendedName>
</protein>
<dbReference type="InterPro" id="IPR044730">
    <property type="entry name" value="RNase_H-like_dom_plant"/>
</dbReference>
<evidence type="ECO:0000313" key="3">
    <source>
        <dbReference type="Proteomes" id="UP000233551"/>
    </source>
</evidence>
<comment type="caution">
    <text evidence="2">The sequence shown here is derived from an EMBL/GenBank/DDBJ whole genome shotgun (WGS) entry which is preliminary data.</text>
</comment>
<keyword evidence="3" id="KW-1185">Reference proteome</keyword>
<dbReference type="EMBL" id="PGOL01001778">
    <property type="protein sequence ID" value="PKI54499.1"/>
    <property type="molecule type" value="Genomic_DNA"/>
</dbReference>
<dbReference type="InterPro" id="IPR012337">
    <property type="entry name" value="RNaseH-like_sf"/>
</dbReference>
<reference evidence="2 3" key="1">
    <citation type="submission" date="2017-11" db="EMBL/GenBank/DDBJ databases">
        <title>De-novo sequencing of pomegranate (Punica granatum L.) genome.</title>
        <authorList>
            <person name="Akparov Z."/>
            <person name="Amiraslanov A."/>
            <person name="Hajiyeva S."/>
            <person name="Abbasov M."/>
            <person name="Kaur K."/>
            <person name="Hamwieh A."/>
            <person name="Solovyev V."/>
            <person name="Salamov A."/>
            <person name="Braich B."/>
            <person name="Kosarev P."/>
            <person name="Mahmoud A."/>
            <person name="Hajiyev E."/>
            <person name="Babayeva S."/>
            <person name="Izzatullayeva V."/>
            <person name="Mammadov A."/>
            <person name="Mammadov A."/>
            <person name="Sharifova S."/>
            <person name="Ojaghi J."/>
            <person name="Eynullazada K."/>
            <person name="Bayramov B."/>
            <person name="Abdulazimova A."/>
            <person name="Shahmuradov I."/>
        </authorList>
    </citation>
    <scope>NUCLEOTIDE SEQUENCE [LARGE SCALE GENOMIC DNA]</scope>
    <source>
        <strain evidence="3">cv. AG2017</strain>
        <tissue evidence="2">Leaf</tissue>
    </source>
</reference>
<dbReference type="Gene3D" id="3.30.420.10">
    <property type="entry name" value="Ribonuclease H-like superfamily/Ribonuclease H"/>
    <property type="match status" value="1"/>
</dbReference>
<dbReference type="GO" id="GO:0004523">
    <property type="term" value="F:RNA-DNA hybrid ribonuclease activity"/>
    <property type="evidence" value="ECO:0007669"/>
    <property type="project" value="InterPro"/>
</dbReference>
<dbReference type="CDD" id="cd06222">
    <property type="entry name" value="RNase_H_like"/>
    <property type="match status" value="1"/>
</dbReference>
<evidence type="ECO:0000313" key="2">
    <source>
        <dbReference type="EMBL" id="PKI54499.1"/>
    </source>
</evidence>